<feature type="domain" description="ABC3 transporter permease C-terminal" evidence="8">
    <location>
        <begin position="326"/>
        <end position="480"/>
    </location>
</feature>
<protein>
    <submittedName>
        <fullName evidence="9">Putative ABC transport system permease protein</fullName>
    </submittedName>
</protein>
<reference evidence="9 10" key="1">
    <citation type="submission" date="2016-10" db="EMBL/GenBank/DDBJ databases">
        <authorList>
            <person name="de Groot N.N."/>
        </authorList>
    </citation>
    <scope>NUCLEOTIDE SEQUENCE [LARGE SCALE GENOMIC DNA]</scope>
    <source>
        <strain evidence="9 10">DSM 12272</strain>
    </source>
</reference>
<dbReference type="Proteomes" id="UP000198597">
    <property type="component" value="Unassembled WGS sequence"/>
</dbReference>
<dbReference type="PANTHER" id="PTHR30572">
    <property type="entry name" value="MEMBRANE COMPONENT OF TRANSPORTER-RELATED"/>
    <property type="match status" value="1"/>
</dbReference>
<organism evidence="9 10">
    <name type="scientific">Clostridium gasigenes</name>
    <dbReference type="NCBI Taxonomy" id="94869"/>
    <lineage>
        <taxon>Bacteria</taxon>
        <taxon>Bacillati</taxon>
        <taxon>Bacillota</taxon>
        <taxon>Clostridia</taxon>
        <taxon>Eubacteriales</taxon>
        <taxon>Clostridiaceae</taxon>
        <taxon>Clostridium</taxon>
    </lineage>
</organism>
<evidence type="ECO:0000259" key="8">
    <source>
        <dbReference type="Pfam" id="PF02687"/>
    </source>
</evidence>
<keyword evidence="3 7" id="KW-0812">Transmembrane</keyword>
<feature type="transmembrane region" description="Helical" evidence="7">
    <location>
        <begin position="20"/>
        <end position="38"/>
    </location>
</feature>
<dbReference type="InterPro" id="IPR003838">
    <property type="entry name" value="ABC3_permease_C"/>
</dbReference>
<feature type="transmembrane region" description="Helical" evidence="7">
    <location>
        <begin position="453"/>
        <end position="476"/>
    </location>
</feature>
<evidence type="ECO:0000256" key="1">
    <source>
        <dbReference type="ARBA" id="ARBA00004651"/>
    </source>
</evidence>
<evidence type="ECO:0000256" key="5">
    <source>
        <dbReference type="ARBA" id="ARBA00023136"/>
    </source>
</evidence>
<keyword evidence="5 7" id="KW-0472">Membrane</keyword>
<feature type="transmembrane region" description="Helical" evidence="7">
    <location>
        <begin position="366"/>
        <end position="387"/>
    </location>
</feature>
<evidence type="ECO:0000256" key="2">
    <source>
        <dbReference type="ARBA" id="ARBA00022475"/>
    </source>
</evidence>
<name>A0A1H0UZI8_9CLOT</name>
<evidence type="ECO:0000313" key="10">
    <source>
        <dbReference type="Proteomes" id="UP000198597"/>
    </source>
</evidence>
<accession>A0A1H0UZI8</accession>
<dbReference type="Pfam" id="PF02687">
    <property type="entry name" value="FtsX"/>
    <property type="match status" value="1"/>
</dbReference>
<dbReference type="STRING" id="94869.SAMN04488529_11352"/>
<dbReference type="GO" id="GO:0005886">
    <property type="term" value="C:plasma membrane"/>
    <property type="evidence" value="ECO:0007669"/>
    <property type="project" value="UniProtKB-SubCell"/>
</dbReference>
<sequence length="488" mass="52543">MDFILRGLLSLKKRKSKGIILLAIMLIVCLVILSGFGIQSATKAAAVLARQKLGAEVTLMQDMQKTMEKMRAQQDPAAEPTRGKGITRASVPIEYLDQLKGLENIEGYSLENSTGANLGDGVIAVASETTESTTAAKVGGGQDGKMKAPVSKGDITLMGINDFSLASEINNGGGEVVSGSAITENDLEKNVVMLEEVFAEDNKLAVGGTIKLKNPETSVEFEASIIGIYKTNSTVDDTAFRNTAMMPYNKIYAPYTFVNTIKGSDYTGKVDSIKFFLDDPVNVDKFIEEGKKTNIDFETFVLDGGTREYDQMMSPIENVASFSKITLVVVTVFGAGILGLIIMLSIKERINEIGILMSLGEKRIRIIGQFLVEVLVILVIALSVAAFTGSSISKVATDKLLANELQTESQQQSQGMGGQMPQNIGRQGNGGGFSKTKVEKIEELNVKITATEFFQMALLAMLVVIVATIIPSLMIMSVNPKEILSKNS</sequence>
<dbReference type="RefSeq" id="WP_089971950.1">
    <property type="nucleotide sequence ID" value="NZ_FNJM01000013.1"/>
</dbReference>
<evidence type="ECO:0000256" key="6">
    <source>
        <dbReference type="SAM" id="MobiDB-lite"/>
    </source>
</evidence>
<dbReference type="PANTHER" id="PTHR30572:SF9">
    <property type="entry name" value="ABC TRANSPORTER PERMEASE PROTEIN"/>
    <property type="match status" value="1"/>
</dbReference>
<proteinExistence type="predicted"/>
<gene>
    <name evidence="9" type="ORF">SAMN04488529_11352</name>
</gene>
<evidence type="ECO:0000313" key="9">
    <source>
        <dbReference type="EMBL" id="SDP71348.1"/>
    </source>
</evidence>
<dbReference type="EMBL" id="FNJM01000013">
    <property type="protein sequence ID" value="SDP71348.1"/>
    <property type="molecule type" value="Genomic_DNA"/>
</dbReference>
<dbReference type="AlphaFoldDB" id="A0A1H0UZI8"/>
<feature type="transmembrane region" description="Helical" evidence="7">
    <location>
        <begin position="325"/>
        <end position="346"/>
    </location>
</feature>
<evidence type="ECO:0000256" key="4">
    <source>
        <dbReference type="ARBA" id="ARBA00022989"/>
    </source>
</evidence>
<dbReference type="InterPro" id="IPR050250">
    <property type="entry name" value="Macrolide_Exporter_MacB"/>
</dbReference>
<keyword evidence="10" id="KW-1185">Reference proteome</keyword>
<comment type="subcellular location">
    <subcellularLocation>
        <location evidence="1">Cell membrane</location>
        <topology evidence="1">Multi-pass membrane protein</topology>
    </subcellularLocation>
</comment>
<dbReference type="OrthoDB" id="9812886at2"/>
<dbReference type="GO" id="GO:0022857">
    <property type="term" value="F:transmembrane transporter activity"/>
    <property type="evidence" value="ECO:0007669"/>
    <property type="project" value="TreeGrafter"/>
</dbReference>
<keyword evidence="4 7" id="KW-1133">Transmembrane helix</keyword>
<feature type="region of interest" description="Disordered" evidence="6">
    <location>
        <begin position="410"/>
        <end position="432"/>
    </location>
</feature>
<evidence type="ECO:0000256" key="3">
    <source>
        <dbReference type="ARBA" id="ARBA00022692"/>
    </source>
</evidence>
<keyword evidence="2" id="KW-1003">Cell membrane</keyword>
<evidence type="ECO:0000256" key="7">
    <source>
        <dbReference type="SAM" id="Phobius"/>
    </source>
</evidence>